<evidence type="ECO:0000256" key="8">
    <source>
        <dbReference type="ARBA" id="ARBA00023065"/>
    </source>
</evidence>
<dbReference type="AlphaFoldDB" id="A0A1E2VBQ4"/>
<evidence type="ECO:0000256" key="7">
    <source>
        <dbReference type="ARBA" id="ARBA00022989"/>
    </source>
</evidence>
<feature type="transmembrane region" description="Helical" evidence="10">
    <location>
        <begin position="364"/>
        <end position="384"/>
    </location>
</feature>
<feature type="transmembrane region" description="Helical" evidence="10">
    <location>
        <begin position="242"/>
        <end position="261"/>
    </location>
</feature>
<dbReference type="NCBIfam" id="TIGR00933">
    <property type="entry name" value="2a38"/>
    <property type="match status" value="1"/>
</dbReference>
<feature type="transmembrane region" description="Helical" evidence="10">
    <location>
        <begin position="421"/>
        <end position="443"/>
    </location>
</feature>
<dbReference type="InterPro" id="IPR004772">
    <property type="entry name" value="TrkH"/>
</dbReference>
<keyword evidence="7 10" id="KW-1133">Transmembrane helix</keyword>
<evidence type="ECO:0000256" key="5">
    <source>
        <dbReference type="ARBA" id="ARBA00022692"/>
    </source>
</evidence>
<dbReference type="PANTHER" id="PTHR32024:SF1">
    <property type="entry name" value="KTR SYSTEM POTASSIUM UPTAKE PROTEIN B"/>
    <property type="match status" value="1"/>
</dbReference>
<gene>
    <name evidence="11" type="ORF">BFW38_13765</name>
</gene>
<keyword evidence="2" id="KW-0813">Transport</keyword>
<feature type="transmembrane region" description="Helical" evidence="10">
    <location>
        <begin position="312"/>
        <end position="343"/>
    </location>
</feature>
<protein>
    <submittedName>
        <fullName evidence="11">Ktr system potassium transporter B</fullName>
    </submittedName>
</protein>
<organism evidence="11 12">
    <name type="scientific">Terasakiispira papahanaumokuakeensis</name>
    <dbReference type="NCBI Taxonomy" id="197479"/>
    <lineage>
        <taxon>Bacteria</taxon>
        <taxon>Pseudomonadati</taxon>
        <taxon>Pseudomonadota</taxon>
        <taxon>Gammaproteobacteria</taxon>
        <taxon>Oceanospirillales</taxon>
        <taxon>Terasakiispira</taxon>
    </lineage>
</organism>
<feature type="transmembrane region" description="Helical" evidence="10">
    <location>
        <begin position="91"/>
        <end position="116"/>
    </location>
</feature>
<dbReference type="GO" id="GO:0015379">
    <property type="term" value="F:potassium:chloride symporter activity"/>
    <property type="evidence" value="ECO:0007669"/>
    <property type="project" value="InterPro"/>
</dbReference>
<evidence type="ECO:0000256" key="4">
    <source>
        <dbReference type="ARBA" id="ARBA00022538"/>
    </source>
</evidence>
<evidence type="ECO:0000313" key="11">
    <source>
        <dbReference type="EMBL" id="ODC04440.1"/>
    </source>
</evidence>
<dbReference type="STRING" id="197479.BFW38_13765"/>
<feature type="transmembrane region" description="Helical" evidence="10">
    <location>
        <begin position="174"/>
        <end position="193"/>
    </location>
</feature>
<dbReference type="EMBL" id="MDTQ01000001">
    <property type="protein sequence ID" value="ODC04440.1"/>
    <property type="molecule type" value="Genomic_DNA"/>
</dbReference>
<keyword evidence="6" id="KW-0630">Potassium</keyword>
<dbReference type="OrthoDB" id="9810952at2"/>
<evidence type="ECO:0000256" key="9">
    <source>
        <dbReference type="ARBA" id="ARBA00023136"/>
    </source>
</evidence>
<evidence type="ECO:0000256" key="1">
    <source>
        <dbReference type="ARBA" id="ARBA00004651"/>
    </source>
</evidence>
<evidence type="ECO:0000256" key="6">
    <source>
        <dbReference type="ARBA" id="ARBA00022958"/>
    </source>
</evidence>
<evidence type="ECO:0000313" key="12">
    <source>
        <dbReference type="Proteomes" id="UP000094291"/>
    </source>
</evidence>
<dbReference type="Proteomes" id="UP000094291">
    <property type="component" value="Unassembled WGS sequence"/>
</dbReference>
<feature type="transmembrane region" description="Helical" evidence="10">
    <location>
        <begin position="205"/>
        <end position="230"/>
    </location>
</feature>
<feature type="transmembrane region" description="Helical" evidence="10">
    <location>
        <begin position="144"/>
        <end position="165"/>
    </location>
</feature>
<keyword evidence="5 10" id="KW-0812">Transmembrane</keyword>
<evidence type="ECO:0000256" key="10">
    <source>
        <dbReference type="SAM" id="Phobius"/>
    </source>
</evidence>
<keyword evidence="8" id="KW-0406">Ion transport</keyword>
<keyword evidence="12" id="KW-1185">Reference proteome</keyword>
<keyword evidence="3" id="KW-1003">Cell membrane</keyword>
<evidence type="ECO:0000256" key="2">
    <source>
        <dbReference type="ARBA" id="ARBA00022448"/>
    </source>
</evidence>
<dbReference type="PANTHER" id="PTHR32024">
    <property type="entry name" value="TRK SYSTEM POTASSIUM UPTAKE PROTEIN TRKG-RELATED"/>
    <property type="match status" value="1"/>
</dbReference>
<comment type="caution">
    <text evidence="11">The sequence shown here is derived from an EMBL/GenBank/DDBJ whole genome shotgun (WGS) entry which is preliminary data.</text>
</comment>
<dbReference type="InterPro" id="IPR003445">
    <property type="entry name" value="Cat_transpt"/>
</dbReference>
<keyword evidence="4" id="KW-0633">Potassium transport</keyword>
<reference evidence="11 12" key="1">
    <citation type="submission" date="2016-08" db="EMBL/GenBank/DDBJ databases">
        <authorList>
            <person name="Seilhamer J.J."/>
        </authorList>
    </citation>
    <scope>NUCLEOTIDE SEQUENCE [LARGE SCALE GENOMIC DNA]</scope>
    <source>
        <strain evidence="11 12">PH27A</strain>
    </source>
</reference>
<evidence type="ECO:0000256" key="3">
    <source>
        <dbReference type="ARBA" id="ARBA00022475"/>
    </source>
</evidence>
<dbReference type="GO" id="GO:0005886">
    <property type="term" value="C:plasma membrane"/>
    <property type="evidence" value="ECO:0007669"/>
    <property type="project" value="UniProtKB-SubCell"/>
</dbReference>
<proteinExistence type="predicted"/>
<comment type="subcellular location">
    <subcellularLocation>
        <location evidence="1">Cell membrane</location>
        <topology evidence="1">Multi-pass membrane protein</topology>
    </subcellularLocation>
</comment>
<accession>A0A1E2VBQ4</accession>
<feature type="transmembrane region" description="Helical" evidence="10">
    <location>
        <begin position="60"/>
        <end position="79"/>
    </location>
</feature>
<dbReference type="Pfam" id="PF02386">
    <property type="entry name" value="TrkH"/>
    <property type="match status" value="1"/>
</dbReference>
<feature type="transmembrane region" description="Helical" evidence="10">
    <location>
        <begin position="20"/>
        <end position="40"/>
    </location>
</feature>
<sequence>MRFSRPIFRSRHHRFHPRHIDSGVIAISPPVLLLLGFGALSLFGTGLLWWPLAAHEPLSLWQALFTATSAITVTGLSVIPTSELTLWGQVVVLGLIQLGGIGFMTFAALTLSLLGIRLPLYQRNLVKESLNHTSFAELKQLVQLVVRVSLVAELTGAAFLALVWVPEYGWGQGLWASFFHAVSAFNNAGFSLWPDSLMRSVDQGLVNAVIIVLFVMGGLGFTVIGELMEWRPGKSLSLNTRIVLRATLWLALLGFVAMLLLEWQNPRTLGSLPSISARLQAALFQSLTPRTAGFNTLDTGQLSDPMSLVTMFLMFIGGGSGSTASGIKLTTFVVLLMVARAFLRGQAQPHLMGRALAQDTVMKAVSVALAGIALIFTCLFVLTITEPGKHFLDLAFETVSAFATVGLSRGITGDLSHGGQLVLVVTMLLGRVGPLSIGYFLAARREQAIRYPRGSVPIG</sequence>
<name>A0A1E2VBQ4_9GAMM</name>
<keyword evidence="9 10" id="KW-0472">Membrane</keyword>